<dbReference type="Proteomes" id="UP000622797">
    <property type="component" value="Unassembled WGS sequence"/>
</dbReference>
<keyword evidence="4" id="KW-1185">Reference proteome</keyword>
<dbReference type="NCBIfam" id="TIGR03860">
    <property type="entry name" value="FMN_nitrolo"/>
    <property type="match status" value="1"/>
</dbReference>
<evidence type="ECO:0000313" key="4">
    <source>
        <dbReference type="Proteomes" id="UP000622797"/>
    </source>
</evidence>
<comment type="caution">
    <text evidence="3">The sequence shown here is derived from an EMBL/GenBank/DDBJ whole genome shotgun (WGS) entry which is preliminary data.</text>
</comment>
<dbReference type="InterPro" id="IPR011251">
    <property type="entry name" value="Luciferase-like_dom"/>
</dbReference>
<feature type="domain" description="Luciferase-like" evidence="2">
    <location>
        <begin position="30"/>
        <end position="324"/>
    </location>
</feature>
<dbReference type="InterPro" id="IPR016215">
    <property type="entry name" value="NTA_MOA"/>
</dbReference>
<comment type="similarity">
    <text evidence="1">Belongs to the NtaA/SnaA/DszA monooxygenase family.</text>
</comment>
<evidence type="ECO:0000256" key="1">
    <source>
        <dbReference type="ARBA" id="ARBA00033748"/>
    </source>
</evidence>
<reference evidence="3" key="1">
    <citation type="journal article" date="2020" name="BMC Genomics">
        <title>Correction to: Identification and distribution of gene clusters required for synthesis of sphingolipid metabolism inhibitors in diverse species of the filamentous fungus Fusarium.</title>
        <authorList>
            <person name="Kim H.S."/>
            <person name="Lohmar J.M."/>
            <person name="Busman M."/>
            <person name="Brown D.W."/>
            <person name="Naumann T.A."/>
            <person name="Divon H.H."/>
            <person name="Lysoe E."/>
            <person name="Uhlig S."/>
            <person name="Proctor R.H."/>
        </authorList>
    </citation>
    <scope>NUCLEOTIDE SEQUENCE</scope>
    <source>
        <strain evidence="3">NRRL 20472</strain>
    </source>
</reference>
<dbReference type="InterPro" id="IPR051260">
    <property type="entry name" value="Diverse_substr_monoxygenases"/>
</dbReference>
<dbReference type="AlphaFoldDB" id="A0A8H4UC25"/>
<sequence length="479" mass="53255">MPKKQLILSAFVHQTPSHLNPGMFNFPQDQGRQYKDLKHWVAFAQKLEAAKFHCIFFADVLAGYDVYKKSLQPAIEAGAQFPSNDPTLSISAMAAATESIGFGVTSSTTYEQPYSLARKFSTLDHLTNGRVAWNVVTSYLESAARNFGLDSQIEHDERYKMADEYMQVVYKLWESSWRDDAVLGPDDPQHRYADPTRVREIGHDGKYYRVPGAHICEPSPQRTPYIFQAGTSRAGIAFAAKHAEAVFLGGSEPELVRKQVDKIRQQAVEQGRSADSVKIVAATLVIVAETDEAAQAKYNLYRQYGNGEGALALFGGFSGYDLDKYADDQDVRFGDEPAVQTFVNNWAATVPGTDGLKWNKKTIADFLKVGGMGNRIIGSVKTVADELERWVEVADVDGFNFKFATIPGTFDDIVDLLVPELRRRGLFWEDYPVKGGTFRESLNGEGNSRLPSDHPGAEYAWRAGEDAPAYVRSKTVDNN</sequence>
<dbReference type="Gene3D" id="3.20.20.30">
    <property type="entry name" value="Luciferase-like domain"/>
    <property type="match status" value="1"/>
</dbReference>
<dbReference type="Pfam" id="PF00296">
    <property type="entry name" value="Bac_luciferase"/>
    <property type="match status" value="1"/>
</dbReference>
<gene>
    <name evidence="3" type="ORF">FSARC_460</name>
</gene>
<evidence type="ECO:0000313" key="3">
    <source>
        <dbReference type="EMBL" id="KAF4973208.1"/>
    </source>
</evidence>
<dbReference type="OrthoDB" id="5561043at2759"/>
<dbReference type="GO" id="GO:0004497">
    <property type="term" value="F:monooxygenase activity"/>
    <property type="evidence" value="ECO:0007669"/>
    <property type="project" value="InterPro"/>
</dbReference>
<dbReference type="GO" id="GO:0016705">
    <property type="term" value="F:oxidoreductase activity, acting on paired donors, with incorporation or reduction of molecular oxygen"/>
    <property type="evidence" value="ECO:0007669"/>
    <property type="project" value="InterPro"/>
</dbReference>
<dbReference type="PANTHER" id="PTHR30011">
    <property type="entry name" value="ALKANESULFONATE MONOOXYGENASE-RELATED"/>
    <property type="match status" value="1"/>
</dbReference>
<accession>A0A8H4UC25</accession>
<proteinExistence type="inferred from homology"/>
<dbReference type="SUPFAM" id="SSF51679">
    <property type="entry name" value="Bacterial luciferase-like"/>
    <property type="match status" value="1"/>
</dbReference>
<dbReference type="EMBL" id="JABEXW010000026">
    <property type="protein sequence ID" value="KAF4973208.1"/>
    <property type="molecule type" value="Genomic_DNA"/>
</dbReference>
<organism evidence="3 4">
    <name type="scientific">Fusarium sarcochroum</name>
    <dbReference type="NCBI Taxonomy" id="1208366"/>
    <lineage>
        <taxon>Eukaryota</taxon>
        <taxon>Fungi</taxon>
        <taxon>Dikarya</taxon>
        <taxon>Ascomycota</taxon>
        <taxon>Pezizomycotina</taxon>
        <taxon>Sordariomycetes</taxon>
        <taxon>Hypocreomycetidae</taxon>
        <taxon>Hypocreales</taxon>
        <taxon>Nectriaceae</taxon>
        <taxon>Fusarium</taxon>
        <taxon>Fusarium lateritium species complex</taxon>
    </lineage>
</organism>
<name>A0A8H4UC25_9HYPO</name>
<evidence type="ECO:0000259" key="2">
    <source>
        <dbReference type="Pfam" id="PF00296"/>
    </source>
</evidence>
<protein>
    <recommendedName>
        <fullName evidence="2">Luciferase-like domain-containing protein</fullName>
    </recommendedName>
</protein>
<reference evidence="3" key="2">
    <citation type="submission" date="2020-05" db="EMBL/GenBank/DDBJ databases">
        <authorList>
            <person name="Kim H.-S."/>
            <person name="Proctor R.H."/>
            <person name="Brown D.W."/>
        </authorList>
    </citation>
    <scope>NUCLEOTIDE SEQUENCE</scope>
    <source>
        <strain evidence="3">NRRL 20472</strain>
    </source>
</reference>
<dbReference type="PIRSF" id="PIRSF000337">
    <property type="entry name" value="NTA_MOA"/>
    <property type="match status" value="1"/>
</dbReference>
<dbReference type="PANTHER" id="PTHR30011:SF41">
    <property type="entry name" value="XENOBIOTIC COMPOUND MONOOXYGENASE, DSZA FAMILY (AFU_ORTHOLOGUE AFUA_3G15040)"/>
    <property type="match status" value="1"/>
</dbReference>
<dbReference type="InterPro" id="IPR036661">
    <property type="entry name" value="Luciferase-like_sf"/>
</dbReference>